<dbReference type="PANTHER" id="PTHR10366:SF564">
    <property type="entry name" value="STEROL-4-ALPHA-CARBOXYLATE 3-DEHYDROGENASE, DECARBOXYLATING"/>
    <property type="match status" value="1"/>
</dbReference>
<dbReference type="InterPro" id="IPR001509">
    <property type="entry name" value="Epimerase_deHydtase"/>
</dbReference>
<gene>
    <name evidence="4" type="ORF">Slin15195_G084130</name>
</gene>
<keyword evidence="1" id="KW-0560">Oxidoreductase</keyword>
<dbReference type="OrthoDB" id="2735536at2759"/>
<feature type="domain" description="NAD-dependent epimerase/dehydratase" evidence="3">
    <location>
        <begin position="3"/>
        <end position="260"/>
    </location>
</feature>
<protein>
    <submittedName>
        <fullName evidence="4">NAD-dependent epimerase/dehydratase, NAD(P)-binding domain superfamily</fullName>
    </submittedName>
</protein>
<dbReference type="EMBL" id="CP099424">
    <property type="protein sequence ID" value="USW55094.1"/>
    <property type="molecule type" value="Genomic_DNA"/>
</dbReference>
<comment type="similarity">
    <text evidence="2">Belongs to the NAD(P)-dependent epimerase/dehydratase family. Dihydroflavonol-4-reductase subfamily.</text>
</comment>
<evidence type="ECO:0000259" key="3">
    <source>
        <dbReference type="Pfam" id="PF01370"/>
    </source>
</evidence>
<dbReference type="Pfam" id="PF01370">
    <property type="entry name" value="Epimerase"/>
    <property type="match status" value="1"/>
</dbReference>
<dbReference type="PANTHER" id="PTHR10366">
    <property type="entry name" value="NAD DEPENDENT EPIMERASE/DEHYDRATASE"/>
    <property type="match status" value="1"/>
</dbReference>
<proteinExistence type="inferred from homology"/>
<dbReference type="SUPFAM" id="SSF51735">
    <property type="entry name" value="NAD(P)-binding Rossmann-fold domains"/>
    <property type="match status" value="1"/>
</dbReference>
<dbReference type="GO" id="GO:0016616">
    <property type="term" value="F:oxidoreductase activity, acting on the CH-OH group of donors, NAD or NADP as acceptor"/>
    <property type="evidence" value="ECO:0007669"/>
    <property type="project" value="TreeGrafter"/>
</dbReference>
<dbReference type="AlphaFoldDB" id="A0A9Q9EM54"/>
<dbReference type="InterPro" id="IPR036291">
    <property type="entry name" value="NAD(P)-bd_dom_sf"/>
</dbReference>
<sequence length="338" mass="36727">MRVLLTGGSGFIAAHVLDILLEHGHSVVTTVRSQDKADRIAKAHPKNDKSTLDFAIVEDIAQEGAFDKAVVSDPPFEAVIHTASPFHFNVTDVQKQLLDPAIIGTTGILKSIKKSAPSVKRVVITSSFASIVDGGKGAAVGHTYSEKDWNPITHAEALKDPSSGYRASKVFAEKAAWDFVEKEKPNFDIATMCPPLVLGPIVHYLNSLDALNTSNQRIRDAMLGKHKDEVPETGVYIWVDVRDLALAHVLAIEKKEAGGKRFFITAGHFNNKKISEAIGKAYPELKDGLPTAKTPGGEFPKGGHYEIDNSQAEKVLGLKWRPFDQCIKDTVDSLKAVS</sequence>
<dbReference type="FunFam" id="3.40.50.720:FF:000191">
    <property type="entry name" value="Methylglyoxal reductase (NADPH-dependent)"/>
    <property type="match status" value="1"/>
</dbReference>
<dbReference type="Proteomes" id="UP001056384">
    <property type="component" value="Chromosome 7"/>
</dbReference>
<evidence type="ECO:0000256" key="1">
    <source>
        <dbReference type="ARBA" id="ARBA00023002"/>
    </source>
</evidence>
<evidence type="ECO:0000313" key="4">
    <source>
        <dbReference type="EMBL" id="USW55094.1"/>
    </source>
</evidence>
<keyword evidence="5" id="KW-1185">Reference proteome</keyword>
<accession>A0A9Q9EM54</accession>
<name>A0A9Q9EM54_9PEZI</name>
<dbReference type="InterPro" id="IPR050425">
    <property type="entry name" value="NAD(P)_dehydrat-like"/>
</dbReference>
<evidence type="ECO:0000256" key="2">
    <source>
        <dbReference type="ARBA" id="ARBA00023445"/>
    </source>
</evidence>
<organism evidence="4 5">
    <name type="scientific">Septoria linicola</name>
    <dbReference type="NCBI Taxonomy" id="215465"/>
    <lineage>
        <taxon>Eukaryota</taxon>
        <taxon>Fungi</taxon>
        <taxon>Dikarya</taxon>
        <taxon>Ascomycota</taxon>
        <taxon>Pezizomycotina</taxon>
        <taxon>Dothideomycetes</taxon>
        <taxon>Dothideomycetidae</taxon>
        <taxon>Mycosphaerellales</taxon>
        <taxon>Mycosphaerellaceae</taxon>
        <taxon>Septoria</taxon>
    </lineage>
</organism>
<reference evidence="4" key="1">
    <citation type="submission" date="2022-06" db="EMBL/GenBank/DDBJ databases">
        <title>Complete genome sequences of two strains of the flax pathogen Septoria linicola.</title>
        <authorList>
            <person name="Lapalu N."/>
            <person name="Simon A."/>
            <person name="Demenou B."/>
            <person name="Paumier D."/>
            <person name="Guillot M.-P."/>
            <person name="Gout L."/>
            <person name="Valade R."/>
        </authorList>
    </citation>
    <scope>NUCLEOTIDE SEQUENCE</scope>
    <source>
        <strain evidence="4">SE15195</strain>
    </source>
</reference>
<dbReference type="CDD" id="cd05227">
    <property type="entry name" value="AR_SDR_e"/>
    <property type="match status" value="1"/>
</dbReference>
<evidence type="ECO:0000313" key="5">
    <source>
        <dbReference type="Proteomes" id="UP001056384"/>
    </source>
</evidence>
<dbReference type="Gene3D" id="3.40.50.720">
    <property type="entry name" value="NAD(P)-binding Rossmann-like Domain"/>
    <property type="match status" value="1"/>
</dbReference>